<proteinExistence type="predicted"/>
<protein>
    <recommendedName>
        <fullName evidence="3">F-box domain-containing protein</fullName>
    </recommendedName>
</protein>
<dbReference type="Gene3D" id="3.80.10.10">
    <property type="entry name" value="Ribonuclease Inhibitor"/>
    <property type="match status" value="1"/>
</dbReference>
<dbReference type="Proteomes" id="UP000799770">
    <property type="component" value="Unassembled WGS sequence"/>
</dbReference>
<name>A0A6A5YRK9_9PLEO</name>
<dbReference type="EMBL" id="ML977345">
    <property type="protein sequence ID" value="KAF2108791.1"/>
    <property type="molecule type" value="Genomic_DNA"/>
</dbReference>
<reference evidence="1" key="1">
    <citation type="journal article" date="2020" name="Stud. Mycol.">
        <title>101 Dothideomycetes genomes: a test case for predicting lifestyles and emergence of pathogens.</title>
        <authorList>
            <person name="Haridas S."/>
            <person name="Albert R."/>
            <person name="Binder M."/>
            <person name="Bloem J."/>
            <person name="Labutti K."/>
            <person name="Salamov A."/>
            <person name="Andreopoulos B."/>
            <person name="Baker S."/>
            <person name="Barry K."/>
            <person name="Bills G."/>
            <person name="Bluhm B."/>
            <person name="Cannon C."/>
            <person name="Castanera R."/>
            <person name="Culley D."/>
            <person name="Daum C."/>
            <person name="Ezra D."/>
            <person name="Gonzalez J."/>
            <person name="Henrissat B."/>
            <person name="Kuo A."/>
            <person name="Liang C."/>
            <person name="Lipzen A."/>
            <person name="Lutzoni F."/>
            <person name="Magnuson J."/>
            <person name="Mondo S."/>
            <person name="Nolan M."/>
            <person name="Ohm R."/>
            <person name="Pangilinan J."/>
            <person name="Park H.-J."/>
            <person name="Ramirez L."/>
            <person name="Alfaro M."/>
            <person name="Sun H."/>
            <person name="Tritt A."/>
            <person name="Yoshinaga Y."/>
            <person name="Zwiers L.-H."/>
            <person name="Turgeon B."/>
            <person name="Goodwin S."/>
            <person name="Spatafora J."/>
            <person name="Crous P."/>
            <person name="Grigoriev I."/>
        </authorList>
    </citation>
    <scope>NUCLEOTIDE SEQUENCE</scope>
    <source>
        <strain evidence="1">CBS 627.86</strain>
    </source>
</reference>
<evidence type="ECO:0008006" key="3">
    <source>
        <dbReference type="Google" id="ProtNLM"/>
    </source>
</evidence>
<keyword evidence="2" id="KW-1185">Reference proteome</keyword>
<dbReference type="InterPro" id="IPR032675">
    <property type="entry name" value="LRR_dom_sf"/>
</dbReference>
<sequence length="512" mass="59372">MSMLKLSSELDGRILSFLEGDRSALNSLSRVSKYYRGLAIPYLYKNLHFDTAQEDRIHYLLFTLLENPELALHVKTFALNTAPTLPPDKKNTAYYAELWDSVNCIRHTINDLGRHYLPIQVLLQWNSSVFAQYPSFDGQIAIVLCMATNLEELTMAYDLPISSWLLGTKWMPKEGETVYPFHKLKMLNCHTRLQPSCLPSLQTLKMRNCGGKLPCLPYKFPSGVKVQAMLQTLEITHVYFDLVKFESLLACQELRNLKTLKVCGVGNEIGDWNVENALQDLNQYDYTRMSAAISRYLPELEILHWKEVRYDREWGAIYPFGSLNKLTKLRDLEIMKHLLRNREQEDPLQRSPHLSDPVGHLPLSLQHILIDDVSDFELGELLKNYARTAEDREDTIQYLTQLISPFQDLKVVELGLDLTTDCGFDRTSVWEPKQTLKAFLRQLADELDKVGVVFEAFRMPHGFSEQKRVIVRAGYTRPWPVWDDVDSEEWSWKDKRRLEKGIPPEATTPERW</sequence>
<dbReference type="OrthoDB" id="3800085at2759"/>
<evidence type="ECO:0000313" key="1">
    <source>
        <dbReference type="EMBL" id="KAF2108791.1"/>
    </source>
</evidence>
<dbReference type="SUPFAM" id="SSF52047">
    <property type="entry name" value="RNI-like"/>
    <property type="match status" value="1"/>
</dbReference>
<evidence type="ECO:0000313" key="2">
    <source>
        <dbReference type="Proteomes" id="UP000799770"/>
    </source>
</evidence>
<gene>
    <name evidence="1" type="ORF">BDV96DRAFT_605236</name>
</gene>
<accession>A0A6A5YRK9</accession>
<dbReference type="AlphaFoldDB" id="A0A6A5YRK9"/>
<organism evidence="1 2">
    <name type="scientific">Lophiotrema nucula</name>
    <dbReference type="NCBI Taxonomy" id="690887"/>
    <lineage>
        <taxon>Eukaryota</taxon>
        <taxon>Fungi</taxon>
        <taxon>Dikarya</taxon>
        <taxon>Ascomycota</taxon>
        <taxon>Pezizomycotina</taxon>
        <taxon>Dothideomycetes</taxon>
        <taxon>Pleosporomycetidae</taxon>
        <taxon>Pleosporales</taxon>
        <taxon>Lophiotremataceae</taxon>
        <taxon>Lophiotrema</taxon>
    </lineage>
</organism>